<dbReference type="AlphaFoldDB" id="A0A8T5V183"/>
<protein>
    <submittedName>
        <fullName evidence="1">Uncharacterized protein</fullName>
    </submittedName>
</protein>
<gene>
    <name evidence="1" type="ORF">K8N75_05305</name>
</gene>
<comment type="caution">
    <text evidence="1">The sequence shown here is derived from an EMBL/GenBank/DDBJ whole genome shotgun (WGS) entry which is preliminary data.</text>
</comment>
<proteinExistence type="predicted"/>
<accession>A0A8T5V183</accession>
<organism evidence="1 2">
    <name type="scientific">Methanobacterium spitsbergense</name>
    <dbReference type="NCBI Taxonomy" id="2874285"/>
    <lineage>
        <taxon>Archaea</taxon>
        <taxon>Methanobacteriati</taxon>
        <taxon>Methanobacteriota</taxon>
        <taxon>Methanomada group</taxon>
        <taxon>Methanobacteria</taxon>
        <taxon>Methanobacteriales</taxon>
        <taxon>Methanobacteriaceae</taxon>
        <taxon>Methanobacterium</taxon>
    </lineage>
</organism>
<evidence type="ECO:0000313" key="2">
    <source>
        <dbReference type="Proteomes" id="UP000825933"/>
    </source>
</evidence>
<dbReference type="RefSeq" id="WP_223791083.1">
    <property type="nucleotide sequence ID" value="NZ_JAIOUQ010000005.1"/>
</dbReference>
<reference evidence="2" key="1">
    <citation type="journal article" date="2022" name="Microbiol. Resour. Announc.">
        <title>Draft Genome Sequence of a Methanogenic Archaeon from West Spitsbergen Permafrost.</title>
        <authorList>
            <person name="Trubitsyn V."/>
            <person name="Rivkina E."/>
            <person name="Shcherbakova V."/>
        </authorList>
    </citation>
    <scope>NUCLEOTIDE SEQUENCE [LARGE SCALE GENOMIC DNA]</scope>
    <source>
        <strain evidence="2">VT</strain>
    </source>
</reference>
<dbReference type="EMBL" id="JAIOUQ010000005">
    <property type="protein sequence ID" value="MBZ2165455.1"/>
    <property type="molecule type" value="Genomic_DNA"/>
</dbReference>
<keyword evidence="2" id="KW-1185">Reference proteome</keyword>
<evidence type="ECO:0000313" key="1">
    <source>
        <dbReference type="EMBL" id="MBZ2165455.1"/>
    </source>
</evidence>
<dbReference type="Proteomes" id="UP000825933">
    <property type="component" value="Unassembled WGS sequence"/>
</dbReference>
<sequence length="56" mass="6286">MSNLVHKTDGGFMEKMDNGVKCQKCGYFLKTSEITAAYLYGKILLPFNSGQCKMNM</sequence>
<name>A0A8T5V183_9EURY</name>